<dbReference type="PROSITE" id="PS50181">
    <property type="entry name" value="FBOX"/>
    <property type="match status" value="1"/>
</dbReference>
<dbReference type="CDD" id="cd09917">
    <property type="entry name" value="F-box_SF"/>
    <property type="match status" value="1"/>
</dbReference>
<feature type="compositionally biased region" description="Acidic residues" evidence="1">
    <location>
        <begin position="237"/>
        <end position="250"/>
    </location>
</feature>
<protein>
    <recommendedName>
        <fullName evidence="2">F-box domain-containing protein</fullName>
    </recommendedName>
</protein>
<dbReference type="SMART" id="SM00256">
    <property type="entry name" value="FBOX"/>
    <property type="match status" value="1"/>
</dbReference>
<sequence length="940" mass="105784">MPDLRKAYFKIGDIFRREKKQKWPNPRDSIGDVSDKIKDKRGIVQLTCWDAIGPAAVLWETLGDEIRNYMDDYAARPKVQLSIDLICEFKMFGPTEDTATPTVLFRSSDKSTRRLALKAMRKSNIMVNYPHVELVAFPPPSPGTIELLADSDAKEDPLRRFYSDNTHLVCALPSKLPVGRKLLVMSVDHGDLPQNATGGPLLCVGGRYFQLTAGHVFRQIVSSPPARRDEPPGIEYLDLDWSSEPEGEEESPSHSAEQPTVRLHGRQSPPEQPIPTLLGPKTASHASTPASKPGSHRSFRIGRPFQLPEAGGLDYALVELDPPHQGDFDKGLNRIPYRHNVEDHWLSITGFGHIRKKTSHWIKAMSSLHVPIPYISVAVMTSSSGLLMGKLCSTPSYIRLSGDMKLHEVFSIRLKGGTIAKGDSGSPVVDRVHGSFLGHIVAGAVGTGLAYVVSAVSIIEDIQTKLEHPVEFSPKEDTSKNPAPTEPRWRSSKHRKDRKYHFRIRYDLGTPSQYTEFGSKLSLDRIQALNATEGGLMVKKINQAHHAQGRTSTNPLTANKSLQSVFELHFFRLPLELQQEIFGYLEVPDILNFRLVSKSWNNFVADKELEIAFSYLRQPHIPALAIQLFPPTSPSTDLRYICSLWQRYSTACALATLISEWITTDMFLQKTPEERAQFNDSQSLIRRRIVPLLLVVMHFFETYRALRLDPLTADVDHAVLEKQIMSDYDNETLLQAHQFFRVLMTFQATKLRPPSYLSRVERSLRGYHRSRPPPENAQIAMLYIGGLRQLLRVTRIRSYEKLRRAVDEWYEDASRGGIMTQGEGSLKDPRDLTGEHKDKGKAVLLPTSLEAGHPVDQLSGESTQELLHKLPVSKSQIWVSTAESLLIERGVIERVQDLKGNAGVLQELIVREVSWADIAFYRRGMNGELDLEAEVPDPKP</sequence>
<dbReference type="AlphaFoldDB" id="A0AA39Y9U6"/>
<feature type="region of interest" description="Disordered" evidence="1">
    <location>
        <begin position="223"/>
        <end position="300"/>
    </location>
</feature>
<dbReference type="InterPro" id="IPR036047">
    <property type="entry name" value="F-box-like_dom_sf"/>
</dbReference>
<dbReference type="InterPro" id="IPR001810">
    <property type="entry name" value="F-box_dom"/>
</dbReference>
<dbReference type="PROSITE" id="PS00135">
    <property type="entry name" value="TRYPSIN_SER"/>
    <property type="match status" value="1"/>
</dbReference>
<dbReference type="EMBL" id="JAULSV010000003">
    <property type="protein sequence ID" value="KAK0648010.1"/>
    <property type="molecule type" value="Genomic_DNA"/>
</dbReference>
<gene>
    <name evidence="3" type="ORF">B0T16DRAFT_111912</name>
</gene>
<dbReference type="SUPFAM" id="SSF50494">
    <property type="entry name" value="Trypsin-like serine proteases"/>
    <property type="match status" value="1"/>
</dbReference>
<organism evidence="3 4">
    <name type="scientific">Cercophora newfieldiana</name>
    <dbReference type="NCBI Taxonomy" id="92897"/>
    <lineage>
        <taxon>Eukaryota</taxon>
        <taxon>Fungi</taxon>
        <taxon>Dikarya</taxon>
        <taxon>Ascomycota</taxon>
        <taxon>Pezizomycotina</taxon>
        <taxon>Sordariomycetes</taxon>
        <taxon>Sordariomycetidae</taxon>
        <taxon>Sordariales</taxon>
        <taxon>Lasiosphaeriaceae</taxon>
        <taxon>Cercophora</taxon>
    </lineage>
</organism>
<evidence type="ECO:0000259" key="2">
    <source>
        <dbReference type="PROSITE" id="PS50181"/>
    </source>
</evidence>
<dbReference type="Gene3D" id="1.20.1280.50">
    <property type="match status" value="1"/>
</dbReference>
<comment type="caution">
    <text evidence="3">The sequence shown here is derived from an EMBL/GenBank/DDBJ whole genome shotgun (WGS) entry which is preliminary data.</text>
</comment>
<feature type="compositionally biased region" description="Basic and acidic residues" evidence="1">
    <location>
        <begin position="470"/>
        <end position="479"/>
    </location>
</feature>
<accession>A0AA39Y9U6</accession>
<dbReference type="InterPro" id="IPR009003">
    <property type="entry name" value="Peptidase_S1_PA"/>
</dbReference>
<evidence type="ECO:0000313" key="4">
    <source>
        <dbReference type="Proteomes" id="UP001174936"/>
    </source>
</evidence>
<evidence type="ECO:0000256" key="1">
    <source>
        <dbReference type="SAM" id="MobiDB-lite"/>
    </source>
</evidence>
<keyword evidence="4" id="KW-1185">Reference proteome</keyword>
<dbReference type="InterPro" id="IPR033116">
    <property type="entry name" value="TRYPSIN_SER"/>
</dbReference>
<dbReference type="Pfam" id="PF00646">
    <property type="entry name" value="F-box"/>
    <property type="match status" value="1"/>
</dbReference>
<feature type="region of interest" description="Disordered" evidence="1">
    <location>
        <begin position="470"/>
        <end position="494"/>
    </location>
</feature>
<dbReference type="Proteomes" id="UP001174936">
    <property type="component" value="Unassembled WGS sequence"/>
</dbReference>
<feature type="domain" description="F-box" evidence="2">
    <location>
        <begin position="567"/>
        <end position="616"/>
    </location>
</feature>
<proteinExistence type="predicted"/>
<dbReference type="SUPFAM" id="SSF81383">
    <property type="entry name" value="F-box domain"/>
    <property type="match status" value="1"/>
</dbReference>
<reference evidence="3" key="1">
    <citation type="submission" date="2023-06" db="EMBL/GenBank/DDBJ databases">
        <title>Genome-scale phylogeny and comparative genomics of the fungal order Sordariales.</title>
        <authorList>
            <consortium name="Lawrence Berkeley National Laboratory"/>
            <person name="Hensen N."/>
            <person name="Bonometti L."/>
            <person name="Westerberg I."/>
            <person name="Brannstrom I.O."/>
            <person name="Guillou S."/>
            <person name="Cros-Aarteil S."/>
            <person name="Calhoun S."/>
            <person name="Haridas S."/>
            <person name="Kuo A."/>
            <person name="Mondo S."/>
            <person name="Pangilinan J."/>
            <person name="Riley R."/>
            <person name="Labutti K."/>
            <person name="Andreopoulos B."/>
            <person name="Lipzen A."/>
            <person name="Chen C."/>
            <person name="Yanf M."/>
            <person name="Daum C."/>
            <person name="Ng V."/>
            <person name="Clum A."/>
            <person name="Steindorff A."/>
            <person name="Ohm R."/>
            <person name="Martin F."/>
            <person name="Silar P."/>
            <person name="Natvig D."/>
            <person name="Lalanne C."/>
            <person name="Gautier V."/>
            <person name="Ament-Velasquez S.L."/>
            <person name="Kruys A."/>
            <person name="Hutchinson M.I."/>
            <person name="Powell A.J."/>
            <person name="Barry K."/>
            <person name="Miller A.N."/>
            <person name="Grigoriev I.V."/>
            <person name="Debuchy R."/>
            <person name="Gladieux P."/>
            <person name="Thoren M.H."/>
            <person name="Johannesson H."/>
        </authorList>
    </citation>
    <scope>NUCLEOTIDE SEQUENCE</scope>
    <source>
        <strain evidence="3">SMH2532-1</strain>
    </source>
</reference>
<name>A0AA39Y9U6_9PEZI</name>
<evidence type="ECO:0000313" key="3">
    <source>
        <dbReference type="EMBL" id="KAK0648010.1"/>
    </source>
</evidence>